<keyword evidence="2" id="KW-1185">Reference proteome</keyword>
<name>A0ABW4SRL0_9ACTN</name>
<accession>A0ABW4SRL0</accession>
<dbReference type="Proteomes" id="UP001597368">
    <property type="component" value="Unassembled WGS sequence"/>
</dbReference>
<comment type="caution">
    <text evidence="1">The sequence shown here is derived from an EMBL/GenBank/DDBJ whole genome shotgun (WGS) entry which is preliminary data.</text>
</comment>
<dbReference type="RefSeq" id="WP_379572286.1">
    <property type="nucleotide sequence ID" value="NZ_JBHUFV010000018.1"/>
</dbReference>
<proteinExistence type="predicted"/>
<reference evidence="2" key="1">
    <citation type="journal article" date="2019" name="Int. J. Syst. Evol. Microbiol.">
        <title>The Global Catalogue of Microorganisms (GCM) 10K type strain sequencing project: providing services to taxonomists for standard genome sequencing and annotation.</title>
        <authorList>
            <consortium name="The Broad Institute Genomics Platform"/>
            <consortium name="The Broad Institute Genome Sequencing Center for Infectious Disease"/>
            <person name="Wu L."/>
            <person name="Ma J."/>
        </authorList>
    </citation>
    <scope>NUCLEOTIDE SEQUENCE [LARGE SCALE GENOMIC DNA]</scope>
    <source>
        <strain evidence="2">ICMP 6774ER</strain>
    </source>
</reference>
<evidence type="ECO:0000313" key="2">
    <source>
        <dbReference type="Proteomes" id="UP001597368"/>
    </source>
</evidence>
<protein>
    <submittedName>
        <fullName evidence="1">Uncharacterized protein</fullName>
    </submittedName>
</protein>
<evidence type="ECO:0000313" key="1">
    <source>
        <dbReference type="EMBL" id="MFD1932222.1"/>
    </source>
</evidence>
<gene>
    <name evidence="1" type="ORF">ACFSKW_12130</name>
</gene>
<organism evidence="1 2">
    <name type="scientific">Nonomuraea mangrovi</name>
    <dbReference type="NCBI Taxonomy" id="2316207"/>
    <lineage>
        <taxon>Bacteria</taxon>
        <taxon>Bacillati</taxon>
        <taxon>Actinomycetota</taxon>
        <taxon>Actinomycetes</taxon>
        <taxon>Streptosporangiales</taxon>
        <taxon>Streptosporangiaceae</taxon>
        <taxon>Nonomuraea</taxon>
    </lineage>
</organism>
<dbReference type="EMBL" id="JBHUFV010000018">
    <property type="protein sequence ID" value="MFD1932222.1"/>
    <property type="molecule type" value="Genomic_DNA"/>
</dbReference>
<sequence>MSNPQVHSRLISLDNPEAFPLDFHATVSGQTPEEIRQLALEEARDFYGPSLEHTGVHVLSTHVEYDAEAEPHGTYRATVVFRQVTD</sequence>